<dbReference type="PANTHER" id="PTHR13806">
    <property type="entry name" value="FLOTILLIN-RELATED"/>
    <property type="match status" value="1"/>
</dbReference>
<dbReference type="Gene3D" id="3.30.479.30">
    <property type="entry name" value="Band 7 domain"/>
    <property type="match status" value="1"/>
</dbReference>
<sequence length="346" mass="39302">MASKKHVDPSQYLIKTGAFVNDLTICKKGWDLPFQRSTFFDITPANYTLELQAMSVEKLEFNLPAVFTIGPKDESKALERYSKLLAVNDRNIKELIRGIIEGETRIIAATMTMEEIFQEKKGFKEKVIKNRMKTHEGAVNQAKVDVAEAKYRGDVGAKKREGLTRREISKIEADTILIENERKVAIARANMNLATKESEFERTKNVAAIEATQTVKMRESELQKQVEERLLLSETDRFRVKYVSKSTAEFEAAKSNANARLYEKQKEAEAELFKKQKEAEGILAVYNAQAQGIKNLMDAFEGDCNVTHQYIMIERGVYQQLAKESAIAIHGLNPNITVWNTGKRIL</sequence>
<accession>A0A397SF07</accession>
<comment type="subcellular location">
    <subcellularLocation>
        <location evidence="1">Cell membrane</location>
    </subcellularLocation>
</comment>
<evidence type="ECO:0000313" key="7">
    <source>
        <dbReference type="EMBL" id="RIA83306.1"/>
    </source>
</evidence>
<dbReference type="PANTHER" id="PTHR13806:SF31">
    <property type="entry name" value="FLOTILLIN-LIKE PROTEIN 1-RELATED"/>
    <property type="match status" value="1"/>
</dbReference>
<evidence type="ECO:0000256" key="2">
    <source>
        <dbReference type="ARBA" id="ARBA00007161"/>
    </source>
</evidence>
<feature type="domain" description="Band 7" evidence="6">
    <location>
        <begin position="7"/>
        <end position="128"/>
    </location>
</feature>
<evidence type="ECO:0000256" key="3">
    <source>
        <dbReference type="ARBA" id="ARBA00022475"/>
    </source>
</evidence>
<dbReference type="InterPro" id="IPR036013">
    <property type="entry name" value="Band_7/SPFH_dom_sf"/>
</dbReference>
<dbReference type="InterPro" id="IPR001107">
    <property type="entry name" value="Band_7"/>
</dbReference>
<dbReference type="SUPFAM" id="SSF117892">
    <property type="entry name" value="Band 7/SPFH domain"/>
    <property type="match status" value="1"/>
</dbReference>
<gene>
    <name evidence="7" type="ORF">C1645_800214</name>
</gene>
<name>A0A397SF07_9GLOM</name>
<dbReference type="GO" id="GO:0005886">
    <property type="term" value="C:plasma membrane"/>
    <property type="evidence" value="ECO:0007669"/>
    <property type="project" value="UniProtKB-SubCell"/>
</dbReference>
<organism evidence="7 8">
    <name type="scientific">Glomus cerebriforme</name>
    <dbReference type="NCBI Taxonomy" id="658196"/>
    <lineage>
        <taxon>Eukaryota</taxon>
        <taxon>Fungi</taxon>
        <taxon>Fungi incertae sedis</taxon>
        <taxon>Mucoromycota</taxon>
        <taxon>Glomeromycotina</taxon>
        <taxon>Glomeromycetes</taxon>
        <taxon>Glomerales</taxon>
        <taxon>Glomeraceae</taxon>
        <taxon>Glomus</taxon>
    </lineage>
</organism>
<dbReference type="Proteomes" id="UP000265703">
    <property type="component" value="Unassembled WGS sequence"/>
</dbReference>
<keyword evidence="8" id="KW-1185">Reference proteome</keyword>
<keyword evidence="4" id="KW-0472">Membrane</keyword>
<reference evidence="7 8" key="1">
    <citation type="submission" date="2018-06" db="EMBL/GenBank/DDBJ databases">
        <title>Comparative genomics reveals the genomic features of Rhizophagus irregularis, R. cerebriforme, R. diaphanum and Gigaspora rosea, and their symbiotic lifestyle signature.</title>
        <authorList>
            <person name="Morin E."/>
            <person name="San Clemente H."/>
            <person name="Chen E.C.H."/>
            <person name="De La Providencia I."/>
            <person name="Hainaut M."/>
            <person name="Kuo A."/>
            <person name="Kohler A."/>
            <person name="Murat C."/>
            <person name="Tang N."/>
            <person name="Roy S."/>
            <person name="Loubradou J."/>
            <person name="Henrissat B."/>
            <person name="Grigoriev I.V."/>
            <person name="Corradi N."/>
            <person name="Roux C."/>
            <person name="Martin F.M."/>
        </authorList>
    </citation>
    <scope>NUCLEOTIDE SEQUENCE [LARGE SCALE GENOMIC DNA]</scope>
    <source>
        <strain evidence="7 8">DAOM 227022</strain>
    </source>
</reference>
<comment type="similarity">
    <text evidence="2 5">Belongs to the band 7/mec-2 family. Flotillin subfamily.</text>
</comment>
<evidence type="ECO:0000256" key="5">
    <source>
        <dbReference type="RuleBase" id="RU366054"/>
    </source>
</evidence>
<evidence type="ECO:0000259" key="6">
    <source>
        <dbReference type="Pfam" id="PF01145"/>
    </source>
</evidence>
<dbReference type="STRING" id="658196.A0A397SF07"/>
<evidence type="ECO:0000256" key="4">
    <source>
        <dbReference type="ARBA" id="ARBA00023136"/>
    </source>
</evidence>
<dbReference type="Pfam" id="PF01145">
    <property type="entry name" value="Band_7"/>
    <property type="match status" value="1"/>
</dbReference>
<dbReference type="CDD" id="cd03399">
    <property type="entry name" value="SPFH_flotillin"/>
    <property type="match status" value="1"/>
</dbReference>
<evidence type="ECO:0000256" key="1">
    <source>
        <dbReference type="ARBA" id="ARBA00004236"/>
    </source>
</evidence>
<dbReference type="OrthoDB" id="6080404at2759"/>
<dbReference type="InterPro" id="IPR027705">
    <property type="entry name" value="Flotillin_fam"/>
</dbReference>
<protein>
    <recommendedName>
        <fullName evidence="6">Band 7 domain-containing protein</fullName>
    </recommendedName>
</protein>
<dbReference type="AlphaFoldDB" id="A0A397SF07"/>
<dbReference type="EMBL" id="QKYT01000583">
    <property type="protein sequence ID" value="RIA83306.1"/>
    <property type="molecule type" value="Genomic_DNA"/>
</dbReference>
<proteinExistence type="inferred from homology"/>
<keyword evidence="3" id="KW-1003">Cell membrane</keyword>
<evidence type="ECO:0000313" key="8">
    <source>
        <dbReference type="Proteomes" id="UP000265703"/>
    </source>
</evidence>
<comment type="caution">
    <text evidence="7">The sequence shown here is derived from an EMBL/GenBank/DDBJ whole genome shotgun (WGS) entry which is preliminary data.</text>
</comment>